<dbReference type="InterPro" id="IPR032675">
    <property type="entry name" value="LRR_dom_sf"/>
</dbReference>
<accession>V2YXE3</accession>
<dbReference type="AlphaFoldDB" id="V2YXE3"/>
<dbReference type="SUPFAM" id="SSF52047">
    <property type="entry name" value="RNI-like"/>
    <property type="match status" value="1"/>
</dbReference>
<dbReference type="EMBL" id="AWSO01000050">
    <property type="protein sequence ID" value="ESK96379.1"/>
    <property type="molecule type" value="Genomic_DNA"/>
</dbReference>
<protein>
    <submittedName>
        <fullName evidence="2">Uncharacterized protein</fullName>
    </submittedName>
</protein>
<keyword evidence="1" id="KW-0175">Coiled coil</keyword>
<comment type="caution">
    <text evidence="2">The sequence shown here is derived from an EMBL/GenBank/DDBJ whole genome shotgun (WGS) entry which is preliminary data.</text>
</comment>
<dbReference type="OrthoDB" id="3266451at2759"/>
<feature type="coiled-coil region" evidence="1">
    <location>
        <begin position="34"/>
        <end position="75"/>
    </location>
</feature>
<evidence type="ECO:0000313" key="2">
    <source>
        <dbReference type="EMBL" id="ESK96379.1"/>
    </source>
</evidence>
<evidence type="ECO:0000313" key="3">
    <source>
        <dbReference type="Proteomes" id="UP000017559"/>
    </source>
</evidence>
<reference evidence="2 3" key="1">
    <citation type="journal article" date="2014" name="BMC Genomics">
        <title>Genome and secretome analysis of the hemibiotrophic fungal pathogen, Moniliophthora roreri, which causes frosty pod rot disease of cacao: mechanisms of the biotrophic and necrotrophic phases.</title>
        <authorList>
            <person name="Meinhardt L.W."/>
            <person name="Costa G.G.L."/>
            <person name="Thomazella D.P.T."/>
            <person name="Teixeira P.J.P.L."/>
            <person name="Carazzolle M.F."/>
            <person name="Schuster S.C."/>
            <person name="Carlson J.E."/>
            <person name="Guiltinan M.J."/>
            <person name="Mieczkowski P."/>
            <person name="Farmer A."/>
            <person name="Ramaraj T."/>
            <person name="Crozier J."/>
            <person name="Davis R.E."/>
            <person name="Shao J."/>
            <person name="Melnick R.L."/>
            <person name="Pereira G.A.G."/>
            <person name="Bailey B.A."/>
        </authorList>
    </citation>
    <scope>NUCLEOTIDE SEQUENCE [LARGE SCALE GENOMIC DNA]</scope>
    <source>
        <strain evidence="2 3">MCA 2997</strain>
    </source>
</reference>
<sequence>MQNGTTSSNRVLAMERLFRNTITPSDCAIISRFLKSAEAELRGYQDEIFRHKSAMVSLENKRDGLKKKMAKCRSLLSPINRMPPEILRIVFAFVCEENWLERTHSAPALVLSATCGRWREIVLAMPSLWSSICIDSANWDEDFRLLEHYTRLFLDRSRTAPLEVSIDFGCAESLATDVIPSLEALVSHSNRWKSLEISSVKRGVIAHSVFHPIRGNLPILSYLAISGPGGYSDTSAVFRCDIFDTCPTLSSLLIKPNCPLTEHCTLPWGQITSLRLKCCYNASGLAFLALSSNVKNLEVDEFGGAELNSDEDPHPEDHFVSEVERLSIIASEESEFSCMLENSTLGHLLSLEISGSQRWPLRKWQRWDQQCITNFLQRSSCTLTSLSLKWVPITDTQAISLLRRLPTLAELHIEEYSSTSEFGNRAITRTLLDEMTFDHENITTPFLPKLTSLSLVAHTSGLDKPALVRTITSRWIQDFVYATEAGICCIKAVNIVVLGKGSKEVGTVLESELCWIGSAGARLVVSTAPVVE</sequence>
<evidence type="ECO:0000256" key="1">
    <source>
        <dbReference type="SAM" id="Coils"/>
    </source>
</evidence>
<name>V2YXE3_MONRO</name>
<dbReference type="HOGENOM" id="CLU_018544_12_1_1"/>
<keyword evidence="3" id="KW-1185">Reference proteome</keyword>
<dbReference type="KEGG" id="mrr:Moror_7165"/>
<organism evidence="2 3">
    <name type="scientific">Moniliophthora roreri (strain MCA 2997)</name>
    <name type="common">Cocoa frosty pod rot fungus</name>
    <name type="synonym">Crinipellis roreri</name>
    <dbReference type="NCBI Taxonomy" id="1381753"/>
    <lineage>
        <taxon>Eukaryota</taxon>
        <taxon>Fungi</taxon>
        <taxon>Dikarya</taxon>
        <taxon>Basidiomycota</taxon>
        <taxon>Agaricomycotina</taxon>
        <taxon>Agaricomycetes</taxon>
        <taxon>Agaricomycetidae</taxon>
        <taxon>Agaricales</taxon>
        <taxon>Marasmiineae</taxon>
        <taxon>Marasmiaceae</taxon>
        <taxon>Moniliophthora</taxon>
    </lineage>
</organism>
<dbReference type="Gene3D" id="3.80.10.10">
    <property type="entry name" value="Ribonuclease Inhibitor"/>
    <property type="match status" value="1"/>
</dbReference>
<dbReference type="Proteomes" id="UP000017559">
    <property type="component" value="Unassembled WGS sequence"/>
</dbReference>
<proteinExistence type="predicted"/>
<gene>
    <name evidence="2" type="ORF">Moror_7165</name>
</gene>